<accession>A0ABS1JGV0</accession>
<dbReference type="EMBL" id="JAEQNB010000012">
    <property type="protein sequence ID" value="MBL0389460.1"/>
    <property type="molecule type" value="Genomic_DNA"/>
</dbReference>
<proteinExistence type="predicted"/>
<dbReference type="InterPro" id="IPR025736">
    <property type="entry name" value="PucR_C-HTH_dom"/>
</dbReference>
<reference evidence="3 4" key="1">
    <citation type="submission" date="2021-01" db="EMBL/GenBank/DDBJ databases">
        <title>Tumebacillus sp. strain ITR2 16S ribosomal RNA gene Genome sequencing and assembly.</title>
        <authorList>
            <person name="Kang M."/>
        </authorList>
    </citation>
    <scope>NUCLEOTIDE SEQUENCE [LARGE SCALE GENOMIC DNA]</scope>
    <source>
        <strain evidence="3 4">ITR2</strain>
    </source>
</reference>
<dbReference type="Pfam" id="PF13556">
    <property type="entry name" value="HTH_30"/>
    <property type="match status" value="1"/>
</dbReference>
<protein>
    <submittedName>
        <fullName evidence="3">PucR family transcriptional regulator</fullName>
    </submittedName>
</protein>
<dbReference type="Pfam" id="PF07905">
    <property type="entry name" value="PucR"/>
    <property type="match status" value="1"/>
</dbReference>
<comment type="caution">
    <text evidence="3">The sequence shown here is derived from an EMBL/GenBank/DDBJ whole genome shotgun (WGS) entry which is preliminary data.</text>
</comment>
<gene>
    <name evidence="3" type="ORF">JJB07_23165</name>
</gene>
<dbReference type="RefSeq" id="WP_201638450.1">
    <property type="nucleotide sequence ID" value="NZ_JAEQNB010000012.1"/>
</dbReference>
<dbReference type="PANTHER" id="PTHR33744">
    <property type="entry name" value="CARBOHYDRATE DIACID REGULATOR"/>
    <property type="match status" value="1"/>
</dbReference>
<dbReference type="Proteomes" id="UP000602284">
    <property type="component" value="Unassembled WGS sequence"/>
</dbReference>
<organism evidence="3 4">
    <name type="scientific">Tumebacillus amylolyticus</name>
    <dbReference type="NCBI Taxonomy" id="2801339"/>
    <lineage>
        <taxon>Bacteria</taxon>
        <taxon>Bacillati</taxon>
        <taxon>Bacillota</taxon>
        <taxon>Bacilli</taxon>
        <taxon>Bacillales</taxon>
        <taxon>Alicyclobacillaceae</taxon>
        <taxon>Tumebacillus</taxon>
    </lineage>
</organism>
<dbReference type="InterPro" id="IPR042070">
    <property type="entry name" value="PucR_C-HTH_sf"/>
</dbReference>
<name>A0ABS1JGV0_9BACL</name>
<evidence type="ECO:0000259" key="1">
    <source>
        <dbReference type="Pfam" id="PF07905"/>
    </source>
</evidence>
<evidence type="ECO:0000313" key="3">
    <source>
        <dbReference type="EMBL" id="MBL0389460.1"/>
    </source>
</evidence>
<dbReference type="PANTHER" id="PTHR33744:SF1">
    <property type="entry name" value="DNA-BINDING TRANSCRIPTIONAL ACTIVATOR ADER"/>
    <property type="match status" value="1"/>
</dbReference>
<dbReference type="Gene3D" id="1.10.10.2840">
    <property type="entry name" value="PucR C-terminal helix-turn-helix domain"/>
    <property type="match status" value="1"/>
</dbReference>
<sequence>MKKESLLTVEDVLKRPLFQHAEVVGGRQGLSRAIRWVHILESAQRGCFLDGGELVLSTGVGFGQDPEKWMAYLHELIQYKTAGLCVELGEFLSAVTPEMVELADHHRFPLVVFHQPVRFVEITLDLHELIVNLHTQALRALGRYAQRIQKLTLESLSLSSVLAHFQNVVHSQTFFLPTEGKALFAPAMPQSVQTEMRELLQGALGASESFGAGIQSDGERGGQGLFSISERKQVLYQPVMTMGFEMGILGIVLFEREVDEFLSLTLDYTTTAVAQCLMRKMNVQEQTFDRQDRLVDEMLENKLLVEEDVRQLLQIQPSGTCGYRAVIVEVFGGEEDVVSEEDLLCVFRPVFSRSGFQAVLRVKGQRFFLLLTDLLSYSEPRGRLQKAMAELERLTRQAFGAGSGIRYGVSRSSRQYAQAYWFFQEAEQVMQVAGTDFFEELGVYRLLLQVKEEHVSASFVEDYLGPLLAYDREHGTQFVTTLRLFLDHYDSKQEAAHRLYVSRQTLYQRLEKIRELLGEDFLSSPEKRLCLSVALRAYEWQKKGSILR</sequence>
<dbReference type="InterPro" id="IPR012914">
    <property type="entry name" value="PucR_dom"/>
</dbReference>
<feature type="domain" description="Purine catabolism PurC-like" evidence="1">
    <location>
        <begin position="11"/>
        <end position="130"/>
    </location>
</feature>
<evidence type="ECO:0000313" key="4">
    <source>
        <dbReference type="Proteomes" id="UP000602284"/>
    </source>
</evidence>
<dbReference type="InterPro" id="IPR051448">
    <property type="entry name" value="CdaR-like_regulators"/>
</dbReference>
<keyword evidence="4" id="KW-1185">Reference proteome</keyword>
<evidence type="ECO:0000259" key="2">
    <source>
        <dbReference type="Pfam" id="PF13556"/>
    </source>
</evidence>
<feature type="domain" description="PucR C-terminal helix-turn-helix" evidence="2">
    <location>
        <begin position="479"/>
        <end position="537"/>
    </location>
</feature>